<name>A0A4V5N8C3_9PEZI</name>
<dbReference type="GO" id="GO:0005886">
    <property type="term" value="C:plasma membrane"/>
    <property type="evidence" value="ECO:0007669"/>
    <property type="project" value="TreeGrafter"/>
</dbReference>
<dbReference type="Gene3D" id="3.10.450.40">
    <property type="match status" value="2"/>
</dbReference>
<evidence type="ECO:0000259" key="11">
    <source>
        <dbReference type="Pfam" id="PF01179"/>
    </source>
</evidence>
<keyword evidence="15" id="KW-1185">Reference proteome</keyword>
<feature type="region of interest" description="Disordered" evidence="10">
    <location>
        <begin position="1"/>
        <end position="30"/>
    </location>
</feature>
<dbReference type="PRINTS" id="PR00766">
    <property type="entry name" value="CUDAOXIDASE"/>
</dbReference>
<dbReference type="Pfam" id="PF01266">
    <property type="entry name" value="DAO"/>
    <property type="match status" value="1"/>
</dbReference>
<protein>
    <recommendedName>
        <fullName evidence="9">Amine oxidase</fullName>
        <ecNumber evidence="9">1.4.3.-</ecNumber>
    </recommendedName>
</protein>
<evidence type="ECO:0000256" key="8">
    <source>
        <dbReference type="PIRSR" id="PIRSR600269-51"/>
    </source>
</evidence>
<evidence type="ECO:0000256" key="10">
    <source>
        <dbReference type="SAM" id="MobiDB-lite"/>
    </source>
</evidence>
<evidence type="ECO:0000256" key="1">
    <source>
        <dbReference type="ARBA" id="ARBA00001935"/>
    </source>
</evidence>
<evidence type="ECO:0000259" key="13">
    <source>
        <dbReference type="Pfam" id="PF09248"/>
    </source>
</evidence>
<feature type="domain" description="FAD dependent oxidoreductase" evidence="12">
    <location>
        <begin position="37"/>
        <end position="412"/>
    </location>
</feature>
<evidence type="ECO:0000256" key="9">
    <source>
        <dbReference type="RuleBase" id="RU000672"/>
    </source>
</evidence>
<organism evidence="14 15">
    <name type="scientific">Salinomyces thailandicus</name>
    <dbReference type="NCBI Taxonomy" id="706561"/>
    <lineage>
        <taxon>Eukaryota</taxon>
        <taxon>Fungi</taxon>
        <taxon>Dikarya</taxon>
        <taxon>Ascomycota</taxon>
        <taxon>Pezizomycotina</taxon>
        <taxon>Dothideomycetes</taxon>
        <taxon>Dothideomycetidae</taxon>
        <taxon>Mycosphaerellales</taxon>
        <taxon>Teratosphaeriaceae</taxon>
        <taxon>Salinomyces</taxon>
    </lineage>
</organism>
<comment type="similarity">
    <text evidence="2 9">Belongs to the copper/topaquinone oxidase family.</text>
</comment>
<dbReference type="InterPro" id="IPR016182">
    <property type="entry name" value="Cu_amine_oxidase_N-reg"/>
</dbReference>
<feature type="region of interest" description="Disordered" evidence="10">
    <location>
        <begin position="1196"/>
        <end position="1233"/>
    </location>
</feature>
<keyword evidence="5 9" id="KW-0560">Oxidoreductase</keyword>
<comment type="cofactor">
    <cofactor evidence="1">
        <name>Cu cation</name>
        <dbReference type="ChEBI" id="CHEBI:23378"/>
    </cofactor>
</comment>
<evidence type="ECO:0000256" key="6">
    <source>
        <dbReference type="ARBA" id="ARBA00023008"/>
    </source>
</evidence>
<gene>
    <name evidence="14" type="ORF">B0A50_00912</name>
</gene>
<proteinExistence type="inferred from homology"/>
<feature type="modified residue" description="2',4',5'-topaquinone" evidence="8">
    <location>
        <position position="922"/>
    </location>
</feature>
<dbReference type="InterPro" id="IPR006076">
    <property type="entry name" value="FAD-dep_OxRdtase"/>
</dbReference>
<accession>A0A4V5N8C3</accession>
<dbReference type="SUPFAM" id="SSF51905">
    <property type="entry name" value="FAD/NAD(P)-binding domain"/>
    <property type="match status" value="1"/>
</dbReference>
<dbReference type="GO" id="GO:0009308">
    <property type="term" value="P:amine metabolic process"/>
    <property type="evidence" value="ECO:0007669"/>
    <property type="project" value="UniProtKB-UniRule"/>
</dbReference>
<feature type="compositionally biased region" description="Basic and acidic residues" evidence="10">
    <location>
        <begin position="19"/>
        <end position="29"/>
    </location>
</feature>
<keyword evidence="4 7" id="KW-0801">TPQ</keyword>
<dbReference type="InterPro" id="IPR000269">
    <property type="entry name" value="Cu_amine_oxidase"/>
</dbReference>
<feature type="domain" description="Copper amine oxidase catalytic" evidence="11">
    <location>
        <begin position="768"/>
        <end position="1184"/>
    </location>
</feature>
<dbReference type="GO" id="GO:0008131">
    <property type="term" value="F:primary methylamine oxidase activity"/>
    <property type="evidence" value="ECO:0007669"/>
    <property type="project" value="InterPro"/>
</dbReference>
<dbReference type="PANTHER" id="PTHR10638">
    <property type="entry name" value="COPPER AMINE OXIDASE"/>
    <property type="match status" value="1"/>
</dbReference>
<dbReference type="GO" id="GO:0048038">
    <property type="term" value="F:quinone binding"/>
    <property type="evidence" value="ECO:0007669"/>
    <property type="project" value="InterPro"/>
</dbReference>
<evidence type="ECO:0000259" key="12">
    <source>
        <dbReference type="Pfam" id="PF01266"/>
    </source>
</evidence>
<keyword evidence="3 9" id="KW-0479">Metal-binding</keyword>
<dbReference type="Pfam" id="PF01179">
    <property type="entry name" value="Cu_amine_oxid"/>
    <property type="match status" value="1"/>
</dbReference>
<dbReference type="SUPFAM" id="SSF49998">
    <property type="entry name" value="Amine oxidase catalytic domain"/>
    <property type="match status" value="1"/>
</dbReference>
<feature type="active site" description="Schiff-base intermediate with substrate; via topaquinone" evidence="7">
    <location>
        <position position="922"/>
    </location>
</feature>
<dbReference type="GO" id="GO:0005507">
    <property type="term" value="F:copper ion binding"/>
    <property type="evidence" value="ECO:0007669"/>
    <property type="project" value="InterPro"/>
</dbReference>
<evidence type="ECO:0000256" key="2">
    <source>
        <dbReference type="ARBA" id="ARBA00007983"/>
    </source>
</evidence>
<evidence type="ECO:0000313" key="14">
    <source>
        <dbReference type="EMBL" id="TKA33359.1"/>
    </source>
</evidence>
<comment type="caution">
    <text evidence="14">The sequence shown here is derived from an EMBL/GenBank/DDBJ whole genome shotgun (WGS) entry which is preliminary data.</text>
</comment>
<dbReference type="Gene3D" id="3.50.50.60">
    <property type="entry name" value="FAD/NAD(P)-binding domain"/>
    <property type="match status" value="1"/>
</dbReference>
<dbReference type="Gene3D" id="3.30.9.10">
    <property type="entry name" value="D-Amino Acid Oxidase, subunit A, domain 2"/>
    <property type="match status" value="1"/>
</dbReference>
<dbReference type="InterPro" id="IPR036460">
    <property type="entry name" value="Cu_amine_oxidase_C_sf"/>
</dbReference>
<reference evidence="14 15" key="1">
    <citation type="submission" date="2017-03" db="EMBL/GenBank/DDBJ databases">
        <title>Genomes of endolithic fungi from Antarctica.</title>
        <authorList>
            <person name="Coleine C."/>
            <person name="Masonjones S."/>
            <person name="Stajich J.E."/>
        </authorList>
    </citation>
    <scope>NUCLEOTIDE SEQUENCE [LARGE SCALE GENOMIC DNA]</scope>
    <source>
        <strain evidence="14 15">CCFEE 6315</strain>
    </source>
</reference>
<evidence type="ECO:0000256" key="5">
    <source>
        <dbReference type="ARBA" id="ARBA00023002"/>
    </source>
</evidence>
<feature type="active site" description="Proton acceptor" evidence="7">
    <location>
        <position position="841"/>
    </location>
</feature>
<evidence type="ECO:0000256" key="4">
    <source>
        <dbReference type="ARBA" id="ARBA00022772"/>
    </source>
</evidence>
<evidence type="ECO:0000256" key="3">
    <source>
        <dbReference type="ARBA" id="ARBA00022723"/>
    </source>
</evidence>
<keyword evidence="6 9" id="KW-0186">Copper</keyword>
<dbReference type="InterPro" id="IPR036188">
    <property type="entry name" value="FAD/NAD-bd_sf"/>
</dbReference>
<evidence type="ECO:0000256" key="7">
    <source>
        <dbReference type="PIRSR" id="PIRSR600269-50"/>
    </source>
</evidence>
<dbReference type="Proteomes" id="UP000308549">
    <property type="component" value="Unassembled WGS sequence"/>
</dbReference>
<dbReference type="EC" id="1.4.3.-" evidence="9"/>
<dbReference type="Pfam" id="PF09248">
    <property type="entry name" value="DUF1965"/>
    <property type="match status" value="1"/>
</dbReference>
<dbReference type="OrthoDB" id="3341590at2759"/>
<dbReference type="InterPro" id="IPR015328">
    <property type="entry name" value="DUF1965"/>
</dbReference>
<comment type="cofactor">
    <cofactor evidence="9">
        <name>Cu cation</name>
        <dbReference type="ChEBI" id="CHEBI:23378"/>
    </cofactor>
    <text evidence="9">Contains 1 topaquinone per subunit.</text>
</comment>
<feature type="region of interest" description="Disordered" evidence="10">
    <location>
        <begin position="740"/>
        <end position="768"/>
    </location>
</feature>
<dbReference type="Gene3D" id="2.70.98.20">
    <property type="entry name" value="Copper amine oxidase, catalytic domain"/>
    <property type="match status" value="1"/>
</dbReference>
<feature type="compositionally biased region" description="Basic and acidic residues" evidence="10">
    <location>
        <begin position="1210"/>
        <end position="1229"/>
    </location>
</feature>
<sequence length="1285" mass="143172">MPISTLPVANSTKPFWRSQPHELDNHRSTEQLPAQTDIVIIGAGYAGASIAYHLLEINTSKPSIVILEAREACSGATGRNGGHLKPDPYTRAAAALASHGKEAAEEVAAFEARHINAICDLVKREDWDCDFVRTRATDVCLYQEGAEEIKAKIDELQRAGISTVSDVFCSTSGRAEAESGIKGAKGSFTYTAGTIWPYKLILHLLSKGVSRGVNLQTHTPVTSVSSAADTAGYWTVTTLRGSLRAKKVVYATNAYSSALLPSYSQHIVPVRGICSRIISPKADGPFINNSYILRFNDYEYDYLIPRHDGSIIVGGARRDYYGDLGEWFGNSDDSKLMENAKGYFDGYMQRHFRGWENSEAYTDSIWTGIMGYTSDGFPHVGAVPDKPGQFICAGFSGHGMPQVFLSAKAIAAVVAEDVAVEEVDLPRLYRTSKQRLESKEEHSAMKAWKKVFGSELKRRPLVALSALAILIVVACFLVFPLGQTNSSLGYATDTKPLFQASRRNVWAELSESEAASVNDFVLAELKHLNLKKHPKSPQDNHIFVVETLKPNKTDATLYLHEDEPVPPQRWAKAVIAENIDGAPYMVYYMVGPLPLTKDSRIMPLVYPFNSGRNYVPNPVQDFVAIQDFALSMAENVSDITQELIGATVNRDDPSDPHGLMAFPRGSRVETGGFVMWMQFYRPGLSSGARTILPQGVYAKVDASSSNPSNRSVGQWYYNGIIYADAEELRAALRAPGFQRTPPNIDGSWTDTEDLDAQPDGRELPPPVSVQPYGPRYKLDRKEQFVSWFGFEFYLTTAQATGVSLFDIRFKGERVIYELGLQEAMAHYAGDDPMQGGLEFMDSFFGMGKDAFELVPGYDCPAYADYLDIEWHQSYQTHHTPNSICVFEYTADYLLSRHTAQYSVTASRNTFLTVRSVSTVGNYDYTIDYIFYMDGTFEVKVRASGFIFGAFYTANNTKSEDEYGHRIHDALSSSMHDHVINFKADLDVAGPTNDMVRMALEPITKRYEWDHPEQPSRNTMHLVEYPVKEETGLDWPKNSQEFYIVYSSDKTNAWGERRGYRITPGTGMGNPPHLTIENSTTLGDSARWAEHDVWVLKHKDHEPRSADPLNYLDPYDPIINFAKMADHESLEHGGPETNYDGDLVIYFNVGAHHVPHSGDIPNTLMHTSASSVMFVPHNFNERDPSRESVQGVRLQLKGHKSGGFAGEESNSDLRSREDGRHHQSKEERGKTKAHYFGTTYDRDLKLPLEALEPDMAGYVSKEHGVTDLNFNGSAAGVWHREEAFGA</sequence>
<dbReference type="SUPFAM" id="SSF54416">
    <property type="entry name" value="Amine oxidase N-terminal region"/>
    <property type="match status" value="2"/>
</dbReference>
<dbReference type="PANTHER" id="PTHR10638:SF20">
    <property type="entry name" value="AMINE OXIDASE"/>
    <property type="match status" value="1"/>
</dbReference>
<dbReference type="InterPro" id="IPR015798">
    <property type="entry name" value="Cu_amine_oxidase_C"/>
</dbReference>
<feature type="domain" description="DUF1965" evidence="13">
    <location>
        <begin position="689"/>
        <end position="752"/>
    </location>
</feature>
<dbReference type="EMBL" id="NAJL01000003">
    <property type="protein sequence ID" value="TKA33359.1"/>
    <property type="molecule type" value="Genomic_DNA"/>
</dbReference>
<comment type="PTM">
    <text evidence="8 9">Topaquinone (TPQ) is generated by copper-dependent autoxidation of a specific tyrosyl residue.</text>
</comment>
<evidence type="ECO:0000313" key="15">
    <source>
        <dbReference type="Proteomes" id="UP000308549"/>
    </source>
</evidence>